<dbReference type="Proteomes" id="UP000270616">
    <property type="component" value="Unassembled WGS sequence"/>
</dbReference>
<keyword evidence="2" id="KW-1185">Reference proteome</keyword>
<protein>
    <submittedName>
        <fullName evidence="1">Uncharacterized protein</fullName>
    </submittedName>
</protein>
<reference evidence="1 2" key="1">
    <citation type="submission" date="2018-10" db="EMBL/GenBank/DDBJ databases">
        <title>Kocuria sp. M5W7-7, whole genome shotgun sequence.</title>
        <authorList>
            <person name="Tuo L."/>
        </authorList>
    </citation>
    <scope>NUCLEOTIDE SEQUENCE [LARGE SCALE GENOMIC DNA]</scope>
    <source>
        <strain evidence="1 2">M5W7-7</strain>
    </source>
</reference>
<dbReference type="EMBL" id="RKMF01000010">
    <property type="protein sequence ID" value="ROZ62783.1"/>
    <property type="molecule type" value="Genomic_DNA"/>
</dbReference>
<dbReference type="OrthoDB" id="4882763at2"/>
<organism evidence="1 2">
    <name type="scientific">Kocuria soli</name>
    <dbReference type="NCBI Taxonomy" id="2485125"/>
    <lineage>
        <taxon>Bacteria</taxon>
        <taxon>Bacillati</taxon>
        <taxon>Actinomycetota</taxon>
        <taxon>Actinomycetes</taxon>
        <taxon>Micrococcales</taxon>
        <taxon>Micrococcaceae</taxon>
        <taxon>Kocuria</taxon>
    </lineage>
</organism>
<dbReference type="AlphaFoldDB" id="A0A3N3ZP81"/>
<gene>
    <name evidence="1" type="ORF">EDL96_08350</name>
</gene>
<sequence>MAAEYNGAVHYQDRQAYGDEMHRLARLRRAGWEVFVVVLEDLARHGRRTALTTSLKRALETRQEQL</sequence>
<name>A0A3N3ZP81_9MICC</name>
<dbReference type="RefSeq" id="WP_123825341.1">
    <property type="nucleotide sequence ID" value="NZ_RKMF01000010.1"/>
</dbReference>
<evidence type="ECO:0000313" key="1">
    <source>
        <dbReference type="EMBL" id="ROZ62783.1"/>
    </source>
</evidence>
<accession>A0A3N3ZP81</accession>
<proteinExistence type="predicted"/>
<comment type="caution">
    <text evidence="1">The sequence shown here is derived from an EMBL/GenBank/DDBJ whole genome shotgun (WGS) entry which is preliminary data.</text>
</comment>
<evidence type="ECO:0000313" key="2">
    <source>
        <dbReference type="Proteomes" id="UP000270616"/>
    </source>
</evidence>